<dbReference type="InterPro" id="IPR036291">
    <property type="entry name" value="NAD(P)-bd_dom_sf"/>
</dbReference>
<sequence>MKRALITGINGQDGSYLAEFLLAKGYEVHGVVRRASTFNRWRIDHLHHHLFDRHPYFHLEYGDLTDSSNIIRIIKKVEPDEIYNLGAQSHVQVSFETPEYTAHVDALGTLRMIEALRILGFEKKTKFYQASTSELYGNTTQVPQNETTPFLPRNPYGVAKLYGYWIVYTYRESYGMFLVNGVLFNHESPRRGENFVSKKITQSLARYKLGLQEKLVLGNLDAKRDWGYAKEYVEAMWLMLQQDKPEDFVIATGEAHTVREFVEETCNVLDIPLEWRGEGAEEKGIDPKTGKLIVELNPHFLRPTEINILQGDAAKAKRILGWEPRVKFKDLVRIMAKYDLERYQKGDDNILIDK</sequence>
<evidence type="ECO:0000256" key="1">
    <source>
        <dbReference type="ARBA" id="ARBA00000188"/>
    </source>
</evidence>
<keyword evidence="5 7" id="KW-0456">Lyase</keyword>
<dbReference type="InterPro" id="IPR016040">
    <property type="entry name" value="NAD(P)-bd_dom"/>
</dbReference>
<evidence type="ECO:0000256" key="2">
    <source>
        <dbReference type="ARBA" id="ARBA00001937"/>
    </source>
</evidence>
<dbReference type="Proteomes" id="UP000177235">
    <property type="component" value="Unassembled WGS sequence"/>
</dbReference>
<dbReference type="Gene3D" id="3.40.50.720">
    <property type="entry name" value="NAD(P)-binding Rossmann-like Domain"/>
    <property type="match status" value="1"/>
</dbReference>
<dbReference type="Pfam" id="PF16363">
    <property type="entry name" value="GDP_Man_Dehyd"/>
    <property type="match status" value="1"/>
</dbReference>
<dbReference type="CDD" id="cd05260">
    <property type="entry name" value="GDP_MD_SDR_e"/>
    <property type="match status" value="1"/>
</dbReference>
<evidence type="ECO:0000313" key="10">
    <source>
        <dbReference type="Proteomes" id="UP000177235"/>
    </source>
</evidence>
<organism evidence="9 10">
    <name type="scientific">Candidatus Doudnabacteria bacterium RIFCSPLOWO2_02_FULL_48_13</name>
    <dbReference type="NCBI Taxonomy" id="1817845"/>
    <lineage>
        <taxon>Bacteria</taxon>
        <taxon>Candidatus Doudnaibacteriota</taxon>
    </lineage>
</organism>
<dbReference type="EMBL" id="MFFF01000021">
    <property type="protein sequence ID" value="OGE99330.1"/>
    <property type="molecule type" value="Genomic_DNA"/>
</dbReference>
<protein>
    <recommendedName>
        <fullName evidence="4 7">GDP-mannose 4,6-dehydratase</fullName>
        <ecNumber evidence="4 7">4.2.1.47</ecNumber>
    </recommendedName>
    <alternativeName>
        <fullName evidence="7">GDP-D-mannose dehydratase</fullName>
    </alternativeName>
</protein>
<dbReference type="EC" id="4.2.1.47" evidence="4 7"/>
<dbReference type="Gene3D" id="3.90.25.10">
    <property type="entry name" value="UDP-galactose 4-epimerase, domain 1"/>
    <property type="match status" value="1"/>
</dbReference>
<comment type="cofactor">
    <cofactor evidence="2 7">
        <name>NADP(+)</name>
        <dbReference type="ChEBI" id="CHEBI:58349"/>
    </cofactor>
</comment>
<dbReference type="NCBIfam" id="TIGR01472">
    <property type="entry name" value="gmd"/>
    <property type="match status" value="1"/>
</dbReference>
<dbReference type="AlphaFoldDB" id="A0A1F5QC35"/>
<dbReference type="InterPro" id="IPR006368">
    <property type="entry name" value="GDP_Man_deHydtase"/>
</dbReference>
<dbReference type="GO" id="GO:0008446">
    <property type="term" value="F:GDP-mannose 4,6-dehydratase activity"/>
    <property type="evidence" value="ECO:0007669"/>
    <property type="project" value="UniProtKB-UniRule"/>
</dbReference>
<gene>
    <name evidence="7" type="primary">gmd</name>
    <name evidence="9" type="ORF">A3J05_00220</name>
</gene>
<dbReference type="PANTHER" id="PTHR43715:SF1">
    <property type="entry name" value="GDP-MANNOSE 4,6 DEHYDRATASE"/>
    <property type="match status" value="1"/>
</dbReference>
<comment type="similarity">
    <text evidence="3 7">Belongs to the NAD(P)-dependent epimerase/dehydratase family. GDP-mannose 4,6-dehydratase subfamily.</text>
</comment>
<reference evidence="9 10" key="1">
    <citation type="journal article" date="2016" name="Nat. Commun.">
        <title>Thousands of microbial genomes shed light on interconnected biogeochemical processes in an aquifer system.</title>
        <authorList>
            <person name="Anantharaman K."/>
            <person name="Brown C.T."/>
            <person name="Hug L.A."/>
            <person name="Sharon I."/>
            <person name="Castelle C.J."/>
            <person name="Probst A.J."/>
            <person name="Thomas B.C."/>
            <person name="Singh A."/>
            <person name="Wilkins M.J."/>
            <person name="Karaoz U."/>
            <person name="Brodie E.L."/>
            <person name="Williams K.H."/>
            <person name="Hubbard S.S."/>
            <person name="Banfield J.F."/>
        </authorList>
    </citation>
    <scope>NUCLEOTIDE SEQUENCE [LARGE SCALE GENOMIC DNA]</scope>
</reference>
<dbReference type="GO" id="GO:0070401">
    <property type="term" value="F:NADP+ binding"/>
    <property type="evidence" value="ECO:0007669"/>
    <property type="project" value="UniProtKB-UniRule"/>
</dbReference>
<evidence type="ECO:0000256" key="6">
    <source>
        <dbReference type="ARBA" id="ARBA00059383"/>
    </source>
</evidence>
<comment type="catalytic activity">
    <reaction evidence="1 7">
        <text>GDP-alpha-D-mannose = GDP-4-dehydro-alpha-D-rhamnose + H2O</text>
        <dbReference type="Rhea" id="RHEA:23820"/>
        <dbReference type="ChEBI" id="CHEBI:15377"/>
        <dbReference type="ChEBI" id="CHEBI:57527"/>
        <dbReference type="ChEBI" id="CHEBI:57964"/>
        <dbReference type="EC" id="4.2.1.47"/>
    </reaction>
</comment>
<dbReference type="GO" id="GO:0042351">
    <property type="term" value="P:'de novo' GDP-L-fucose biosynthetic process"/>
    <property type="evidence" value="ECO:0007669"/>
    <property type="project" value="TreeGrafter"/>
</dbReference>
<evidence type="ECO:0000256" key="3">
    <source>
        <dbReference type="ARBA" id="ARBA00009263"/>
    </source>
</evidence>
<accession>A0A1F5QC35</accession>
<evidence type="ECO:0000259" key="8">
    <source>
        <dbReference type="Pfam" id="PF16363"/>
    </source>
</evidence>
<dbReference type="FunFam" id="3.40.50.720:FF:000924">
    <property type="entry name" value="GDP-mannose 4,6 dehydratase"/>
    <property type="match status" value="1"/>
</dbReference>
<dbReference type="PANTHER" id="PTHR43715">
    <property type="entry name" value="GDP-MANNOSE 4,6-DEHYDRATASE"/>
    <property type="match status" value="1"/>
</dbReference>
<evidence type="ECO:0000313" key="9">
    <source>
        <dbReference type="EMBL" id="OGE99330.1"/>
    </source>
</evidence>
<dbReference type="SUPFAM" id="SSF51735">
    <property type="entry name" value="NAD(P)-binding Rossmann-fold domains"/>
    <property type="match status" value="1"/>
</dbReference>
<comment type="caution">
    <text evidence="7">Lacks conserved residue(s) required for the propagation of feature annotation.</text>
</comment>
<comment type="caution">
    <text evidence="9">The sequence shown here is derived from an EMBL/GenBank/DDBJ whole genome shotgun (WGS) entry which is preliminary data.</text>
</comment>
<evidence type="ECO:0000256" key="4">
    <source>
        <dbReference type="ARBA" id="ARBA00011989"/>
    </source>
</evidence>
<keyword evidence="7" id="KW-0521">NADP</keyword>
<dbReference type="HAMAP" id="MF_00955">
    <property type="entry name" value="GDP_Man_dehydratase"/>
    <property type="match status" value="1"/>
</dbReference>
<proteinExistence type="inferred from homology"/>
<evidence type="ECO:0000256" key="7">
    <source>
        <dbReference type="HAMAP-Rule" id="MF_00955"/>
    </source>
</evidence>
<comment type="function">
    <text evidence="6 7">Catalyzes the conversion of GDP-D-mannose to GDP-4-dehydro-6-deoxy-D-mannose.</text>
</comment>
<feature type="domain" description="NAD(P)-binding" evidence="8">
    <location>
        <begin position="5"/>
        <end position="335"/>
    </location>
</feature>
<name>A0A1F5QC35_9BACT</name>
<evidence type="ECO:0000256" key="5">
    <source>
        <dbReference type="ARBA" id="ARBA00023239"/>
    </source>
</evidence>